<feature type="domain" description="Serpin" evidence="6">
    <location>
        <begin position="44"/>
        <end position="399"/>
    </location>
</feature>
<evidence type="ECO:0000256" key="3">
    <source>
        <dbReference type="ARBA" id="ARBA00022900"/>
    </source>
</evidence>
<protein>
    <recommendedName>
        <fullName evidence="6">Serpin domain-containing protein</fullName>
    </recommendedName>
</protein>
<dbReference type="Gene3D" id="2.30.39.10">
    <property type="entry name" value="Alpha-1-antitrypsin, domain 1"/>
    <property type="match status" value="1"/>
</dbReference>
<evidence type="ECO:0000256" key="4">
    <source>
        <dbReference type="RuleBase" id="RU000411"/>
    </source>
</evidence>
<keyword evidence="5" id="KW-0732">Signal</keyword>
<dbReference type="PROSITE" id="PS00284">
    <property type="entry name" value="SERPIN"/>
    <property type="match status" value="1"/>
</dbReference>
<dbReference type="Pfam" id="PF00079">
    <property type="entry name" value="Serpin"/>
    <property type="match status" value="1"/>
</dbReference>
<name>A0ABN8L8M3_CHISP</name>
<gene>
    <name evidence="7" type="ORF">CHILSU_LOCUS10982</name>
</gene>
<accession>A0ABN8L8M3</accession>
<keyword evidence="8" id="KW-1185">Reference proteome</keyword>
<dbReference type="PANTHER" id="PTHR11461">
    <property type="entry name" value="SERINE PROTEASE INHIBITOR, SERPIN"/>
    <property type="match status" value="1"/>
</dbReference>
<dbReference type="InterPro" id="IPR023795">
    <property type="entry name" value="Serpin_CS"/>
</dbReference>
<evidence type="ECO:0000256" key="1">
    <source>
        <dbReference type="ARBA" id="ARBA00009500"/>
    </source>
</evidence>
<dbReference type="Gene3D" id="3.30.497.10">
    <property type="entry name" value="Antithrombin, subunit I, domain 2"/>
    <property type="match status" value="1"/>
</dbReference>
<evidence type="ECO:0000256" key="5">
    <source>
        <dbReference type="SAM" id="SignalP"/>
    </source>
</evidence>
<dbReference type="InterPro" id="IPR023796">
    <property type="entry name" value="Serpin_dom"/>
</dbReference>
<feature type="chain" id="PRO_5045470508" description="Serpin domain-containing protein" evidence="5">
    <location>
        <begin position="18"/>
        <end position="399"/>
    </location>
</feature>
<evidence type="ECO:0000313" key="8">
    <source>
        <dbReference type="Proteomes" id="UP001153292"/>
    </source>
</evidence>
<dbReference type="SUPFAM" id="SSF56574">
    <property type="entry name" value="Serpins"/>
    <property type="match status" value="1"/>
</dbReference>
<dbReference type="Proteomes" id="UP001153292">
    <property type="component" value="Chromosome 9"/>
</dbReference>
<dbReference type="InterPro" id="IPR042185">
    <property type="entry name" value="Serpin_sf_2"/>
</dbReference>
<comment type="similarity">
    <text evidence="1 4">Belongs to the serpin family.</text>
</comment>
<organism evidence="7 8">
    <name type="scientific">Chilo suppressalis</name>
    <name type="common">Asiatic rice borer moth</name>
    <dbReference type="NCBI Taxonomy" id="168631"/>
    <lineage>
        <taxon>Eukaryota</taxon>
        <taxon>Metazoa</taxon>
        <taxon>Ecdysozoa</taxon>
        <taxon>Arthropoda</taxon>
        <taxon>Hexapoda</taxon>
        <taxon>Insecta</taxon>
        <taxon>Pterygota</taxon>
        <taxon>Neoptera</taxon>
        <taxon>Endopterygota</taxon>
        <taxon>Lepidoptera</taxon>
        <taxon>Glossata</taxon>
        <taxon>Ditrysia</taxon>
        <taxon>Pyraloidea</taxon>
        <taxon>Crambidae</taxon>
        <taxon>Crambinae</taxon>
        <taxon>Chilo</taxon>
    </lineage>
</organism>
<dbReference type="InterPro" id="IPR042178">
    <property type="entry name" value="Serpin_sf_1"/>
</dbReference>
<evidence type="ECO:0000313" key="7">
    <source>
        <dbReference type="EMBL" id="CAH2991963.1"/>
    </source>
</evidence>
<dbReference type="EMBL" id="OU963902">
    <property type="protein sequence ID" value="CAH2991963.1"/>
    <property type="molecule type" value="Genomic_DNA"/>
</dbReference>
<feature type="signal peptide" evidence="5">
    <location>
        <begin position="1"/>
        <end position="17"/>
    </location>
</feature>
<keyword evidence="3" id="KW-0722">Serine protease inhibitor</keyword>
<evidence type="ECO:0000256" key="2">
    <source>
        <dbReference type="ARBA" id="ARBA00022690"/>
    </source>
</evidence>
<evidence type="ECO:0000259" key="6">
    <source>
        <dbReference type="SMART" id="SM00093"/>
    </source>
</evidence>
<dbReference type="InterPro" id="IPR036186">
    <property type="entry name" value="Serpin_sf"/>
</dbReference>
<dbReference type="InterPro" id="IPR000215">
    <property type="entry name" value="Serpin_fam"/>
</dbReference>
<dbReference type="SMART" id="SM00093">
    <property type="entry name" value="SERPIN"/>
    <property type="match status" value="1"/>
</dbReference>
<reference evidence="7" key="1">
    <citation type="submission" date="2021-12" db="EMBL/GenBank/DDBJ databases">
        <authorList>
            <person name="King R."/>
        </authorList>
    </citation>
    <scope>NUCLEOTIDE SEQUENCE</scope>
</reference>
<keyword evidence="2" id="KW-0646">Protease inhibitor</keyword>
<sequence length="399" mass="44812">MKLLLALIFGFLSVITTNKVIRDSDTDENQKNVAPLDLKGTLKRSFAAEVMLLNMRENVVCSPLSALLPLGKLILGTDPGESRDEMLKAVGVKKSSIKWTFRELYEKLKHLPGVTLSVASRLYVSRSIEISKKYELITNKVFHSTVEKLNFDNKHLSANVINDWVSSQTNGMIKNIVTPMDISRDSAMILVNAIYFAGRWTEPFKKVFVGDFHSPVGLRRIPMMKQKKTYNYAESKVLNAKIIEIPYEGEKASFVMVLPLSKSGLPMLLSELKLAPELLNKEMMTMTQTKLTLTMPKFKIQTELDLKALYKKIGVKSVFQKDSGLNRISTDSQIKLSKAVQKACIEVFERGTEAAAASAIQIEQTSLHLNEPVFLADHPFLFFVTAERQQLFAGIFNIG</sequence>
<dbReference type="PANTHER" id="PTHR11461:SF211">
    <property type="entry name" value="GH10112P-RELATED"/>
    <property type="match status" value="1"/>
</dbReference>
<proteinExistence type="inferred from homology"/>